<gene>
    <name evidence="11" type="ORF">J2S15_003014</name>
</gene>
<dbReference type="Proteomes" id="UP001230220">
    <property type="component" value="Unassembled WGS sequence"/>
</dbReference>
<feature type="transmembrane region" description="Helical" evidence="9">
    <location>
        <begin position="318"/>
        <end position="337"/>
    </location>
</feature>
<keyword evidence="4" id="KW-0762">Sugar transport</keyword>
<proteinExistence type="predicted"/>
<feature type="transmembrane region" description="Helical" evidence="9">
    <location>
        <begin position="278"/>
        <end position="298"/>
    </location>
</feature>
<dbReference type="NCBIfam" id="TIGR01427">
    <property type="entry name" value="PTS_IIC_fructo"/>
    <property type="match status" value="1"/>
</dbReference>
<feature type="domain" description="PTS EIIC type-2" evidence="10">
    <location>
        <begin position="8"/>
        <end position="343"/>
    </location>
</feature>
<evidence type="ECO:0000259" key="10">
    <source>
        <dbReference type="PROSITE" id="PS51104"/>
    </source>
</evidence>
<feature type="transmembrane region" description="Helical" evidence="9">
    <location>
        <begin position="105"/>
        <end position="123"/>
    </location>
</feature>
<evidence type="ECO:0000256" key="8">
    <source>
        <dbReference type="ARBA" id="ARBA00023136"/>
    </source>
</evidence>
<keyword evidence="5" id="KW-0598">Phosphotransferase system</keyword>
<keyword evidence="7 9" id="KW-1133">Transmembrane helix</keyword>
<evidence type="ECO:0000256" key="9">
    <source>
        <dbReference type="SAM" id="Phobius"/>
    </source>
</evidence>
<accession>A0ABU0E5V4</accession>
<feature type="transmembrane region" description="Helical" evidence="9">
    <location>
        <begin position="209"/>
        <end position="231"/>
    </location>
</feature>
<dbReference type="EMBL" id="JAUSUR010000006">
    <property type="protein sequence ID" value="MDQ0362260.1"/>
    <property type="molecule type" value="Genomic_DNA"/>
</dbReference>
<comment type="caution">
    <text evidence="11">The sequence shown here is derived from an EMBL/GenBank/DDBJ whole genome shotgun (WGS) entry which is preliminary data.</text>
</comment>
<feature type="transmembrane region" description="Helical" evidence="9">
    <location>
        <begin position="56"/>
        <end position="78"/>
    </location>
</feature>
<sequence>MKQFMKGMKRHLLSGVSYMIPAVTVGGICIAFALATADAREEGMIITNELWQNINIIGEAAMSFMVPLLAGYIAYSIAGRPGLLPGLTAGYLANNPLGTAEIKTGFLGGMILGIVAGYLAKWVKEWKVPKVIKPIMSILIIPLVTTLLVGLAYIYILAYPLGGAVSSMESMLSNLTSGSTVILAIAVGCMIAFDMGGPVNKVAFGTASALIASGNMSVMGMAGVAICIPPIGMGLSSILLKNRFSCEEQEAGKAAIVMGSIGITEGAIPFAASDPLRVIPSIMIGSSVGAIIAGLGGATDAAPHGGLIVLPVVGNAPIYILAVIIGSLTVVLLMYFLKKDLTKHKPNE</sequence>
<organism evidence="11 12">
    <name type="scientific">Breznakia pachnodae</name>
    <dbReference type="NCBI Taxonomy" id="265178"/>
    <lineage>
        <taxon>Bacteria</taxon>
        <taxon>Bacillati</taxon>
        <taxon>Bacillota</taxon>
        <taxon>Erysipelotrichia</taxon>
        <taxon>Erysipelotrichales</taxon>
        <taxon>Erysipelotrichaceae</taxon>
        <taxon>Breznakia</taxon>
    </lineage>
</organism>
<evidence type="ECO:0000256" key="3">
    <source>
        <dbReference type="ARBA" id="ARBA00022475"/>
    </source>
</evidence>
<keyword evidence="3" id="KW-1003">Cell membrane</keyword>
<comment type="subcellular location">
    <subcellularLocation>
        <location evidence="1">Cell inner membrane</location>
        <topology evidence="1">Multi-pass membrane protein</topology>
    </subcellularLocation>
</comment>
<keyword evidence="12" id="KW-1185">Reference proteome</keyword>
<evidence type="ECO:0000313" key="12">
    <source>
        <dbReference type="Proteomes" id="UP001230220"/>
    </source>
</evidence>
<dbReference type="InterPro" id="IPR006327">
    <property type="entry name" value="PTS_IIC_fruc"/>
</dbReference>
<dbReference type="InterPro" id="IPR003352">
    <property type="entry name" value="PTS_EIIC"/>
</dbReference>
<reference evidence="11 12" key="1">
    <citation type="submission" date="2023-07" db="EMBL/GenBank/DDBJ databases">
        <title>Genomic Encyclopedia of Type Strains, Phase IV (KMG-IV): sequencing the most valuable type-strain genomes for metagenomic binning, comparative biology and taxonomic classification.</title>
        <authorList>
            <person name="Goeker M."/>
        </authorList>
    </citation>
    <scope>NUCLEOTIDE SEQUENCE [LARGE SCALE GENOMIC DNA]</scope>
    <source>
        <strain evidence="11 12">DSM 16784</strain>
    </source>
</reference>
<keyword evidence="6 9" id="KW-0812">Transmembrane</keyword>
<evidence type="ECO:0000256" key="1">
    <source>
        <dbReference type="ARBA" id="ARBA00004429"/>
    </source>
</evidence>
<evidence type="ECO:0000313" key="11">
    <source>
        <dbReference type="EMBL" id="MDQ0362260.1"/>
    </source>
</evidence>
<keyword evidence="2" id="KW-0813">Transport</keyword>
<dbReference type="PANTHER" id="PTHR30505:SF0">
    <property type="entry name" value="FRUCTOSE-LIKE PTS SYSTEM EIIBC COMPONENT-RELATED"/>
    <property type="match status" value="1"/>
</dbReference>
<dbReference type="InterPro" id="IPR050864">
    <property type="entry name" value="Bacterial_PTS_Sugar_Transport"/>
</dbReference>
<dbReference type="InterPro" id="IPR013014">
    <property type="entry name" value="PTS_EIIC_2"/>
</dbReference>
<evidence type="ECO:0000256" key="5">
    <source>
        <dbReference type="ARBA" id="ARBA00022683"/>
    </source>
</evidence>
<dbReference type="PROSITE" id="PS51104">
    <property type="entry name" value="PTS_EIIC_TYPE_2"/>
    <property type="match status" value="1"/>
</dbReference>
<evidence type="ECO:0000256" key="6">
    <source>
        <dbReference type="ARBA" id="ARBA00022692"/>
    </source>
</evidence>
<keyword evidence="8 9" id="KW-0472">Membrane</keyword>
<protein>
    <submittedName>
        <fullName evidence="11">PTS system fructose-specific IIC component/fructose-specific PTS system IIC-like component</fullName>
    </submittedName>
</protein>
<feature type="transmembrane region" description="Helical" evidence="9">
    <location>
        <begin position="12"/>
        <end position="35"/>
    </location>
</feature>
<dbReference type="RefSeq" id="WP_307409712.1">
    <property type="nucleotide sequence ID" value="NZ_JAUSUR010000006.1"/>
</dbReference>
<evidence type="ECO:0000256" key="2">
    <source>
        <dbReference type="ARBA" id="ARBA00022448"/>
    </source>
</evidence>
<feature type="transmembrane region" description="Helical" evidence="9">
    <location>
        <begin position="178"/>
        <end position="197"/>
    </location>
</feature>
<feature type="transmembrane region" description="Helical" evidence="9">
    <location>
        <begin position="135"/>
        <end position="158"/>
    </location>
</feature>
<evidence type="ECO:0000256" key="7">
    <source>
        <dbReference type="ARBA" id="ARBA00022989"/>
    </source>
</evidence>
<name>A0ABU0E5V4_9FIRM</name>
<dbReference type="Pfam" id="PF02378">
    <property type="entry name" value="PTS_EIIC"/>
    <property type="match status" value="1"/>
</dbReference>
<evidence type="ECO:0000256" key="4">
    <source>
        <dbReference type="ARBA" id="ARBA00022597"/>
    </source>
</evidence>
<dbReference type="PANTHER" id="PTHR30505">
    <property type="entry name" value="FRUCTOSE-LIKE PERMEASE"/>
    <property type="match status" value="1"/>
</dbReference>